<dbReference type="InterPro" id="IPR008841">
    <property type="entry name" value="Siphovirus-type_tail_N"/>
</dbReference>
<dbReference type="InterPro" id="IPR006520">
    <property type="entry name" value="Dit_BPSPP_N"/>
</dbReference>
<dbReference type="AlphaFoldDB" id="A0A552Z0Y3"/>
<proteinExistence type="predicted"/>
<comment type="caution">
    <text evidence="2">The sequence shown here is derived from an EMBL/GenBank/DDBJ whole genome shotgun (WGS) entry which is preliminary data.</text>
</comment>
<reference evidence="2 3" key="1">
    <citation type="submission" date="2019-07" db="EMBL/GenBank/DDBJ databases">
        <title>Draft genome of 7 Lactococcus lactis strains isolated from an artisanal cheese production.</title>
        <authorList>
            <person name="Biolcati F."/>
            <person name="Bottero M.T."/>
            <person name="Dalmasso A."/>
            <person name="Mcauliffe O."/>
        </authorList>
    </citation>
    <scope>NUCLEOTIDE SEQUENCE [LARGE SCALE GENOMIC DNA]</scope>
    <source>
        <strain evidence="2 3">MRS45.2</strain>
    </source>
</reference>
<dbReference type="NCBIfam" id="TIGR01633">
    <property type="entry name" value="phi3626_gp14_N"/>
    <property type="match status" value="1"/>
</dbReference>
<evidence type="ECO:0000259" key="1">
    <source>
        <dbReference type="Pfam" id="PF05709"/>
    </source>
</evidence>
<dbReference type="Pfam" id="PF05709">
    <property type="entry name" value="Sipho_tail"/>
    <property type="match status" value="1"/>
</dbReference>
<accession>A0A552Z0Y3</accession>
<name>A0A552Z0Y3_9LACT</name>
<feature type="domain" description="Siphovirus-type tail component RIFT-related" evidence="1">
    <location>
        <begin position="31"/>
        <end position="103"/>
    </location>
</feature>
<dbReference type="RefSeq" id="WP_143459396.1">
    <property type="nucleotide sequence ID" value="NZ_VJWV01000007.1"/>
</dbReference>
<dbReference type="Gene3D" id="2.40.30.200">
    <property type="match status" value="1"/>
</dbReference>
<evidence type="ECO:0000313" key="2">
    <source>
        <dbReference type="EMBL" id="TRW73185.1"/>
    </source>
</evidence>
<dbReference type="Proteomes" id="UP000317167">
    <property type="component" value="Unassembled WGS sequence"/>
</dbReference>
<gene>
    <name evidence="2" type="ORF">FNJ53_08780</name>
</gene>
<dbReference type="EMBL" id="VJWV01000007">
    <property type="protein sequence ID" value="TRW73185.1"/>
    <property type="molecule type" value="Genomic_DNA"/>
</dbReference>
<protein>
    <submittedName>
        <fullName evidence="2">Phage tail protein</fullName>
    </submittedName>
</protein>
<evidence type="ECO:0000313" key="3">
    <source>
        <dbReference type="Proteomes" id="UP000317167"/>
    </source>
</evidence>
<sequence>MFRVKYGNDYLTDYVKFIKVERGVASENIINSQESASDGVEIISIKRGPKKIPMTFHVIDGLDVNVVRRKLGEILSTSEAKELSFSDEPNYYYNAVLSGEIDYTDDGFLADGGFTLLVRDGVAHNNSRATLNKENSGGINGTIEKQENGDVKLTLINHGTKPIFPRFTITNNHDNGFISIVSPTGVFAMGKPEEADGRDFKRSEVLYDSKTDPKFSKFVSASGKPHPEWTSAGTNGTIGYQEYNYKSSNGQQRTMTGVKLIDPGPQTGFRGGMTELILPPDSNGDLGAVNFYAWFRLFTWTTALGQTGVMQILFTDKNDNFVAGYGTLKDDKTGNTGTVGFWIGGPNKGQWEHIPYVANNGEQTRLKDNNTMLNDNRGALDFFKQGATLGFYWKGGHRTKVVPELENVAIHKVKFFFGNWSPNISPKGTMTHMVIRDFWCRKDFVKKWDDLPNRYKTGTILKIDMVDGTILKDNIPSATEKLNNSKFFSIPPGESIVEISSSSWNNVAPDVEVSWEEVFL</sequence>
<organism evidence="2 3">
    <name type="scientific">Lactococcus lactis</name>
    <dbReference type="NCBI Taxonomy" id="1358"/>
    <lineage>
        <taxon>Bacteria</taxon>
        <taxon>Bacillati</taxon>
        <taxon>Bacillota</taxon>
        <taxon>Bacilli</taxon>
        <taxon>Lactobacillales</taxon>
        <taxon>Streptococcaceae</taxon>
        <taxon>Lactococcus</taxon>
    </lineage>
</organism>